<dbReference type="InterPro" id="IPR053259">
    <property type="entry name" value="Golvesin-related_Golgi"/>
</dbReference>
<reference evidence="1 2" key="2">
    <citation type="journal article" date="2008" name="Nature">
        <title>The Phaeodactylum genome reveals the evolutionary history of diatom genomes.</title>
        <authorList>
            <person name="Bowler C."/>
            <person name="Allen A.E."/>
            <person name="Badger J.H."/>
            <person name="Grimwood J."/>
            <person name="Jabbari K."/>
            <person name="Kuo A."/>
            <person name="Maheswari U."/>
            <person name="Martens C."/>
            <person name="Maumus F."/>
            <person name="Otillar R.P."/>
            <person name="Rayko E."/>
            <person name="Salamov A."/>
            <person name="Vandepoele K."/>
            <person name="Beszteri B."/>
            <person name="Gruber A."/>
            <person name="Heijde M."/>
            <person name="Katinka M."/>
            <person name="Mock T."/>
            <person name="Valentin K."/>
            <person name="Verret F."/>
            <person name="Berges J.A."/>
            <person name="Brownlee C."/>
            <person name="Cadoret J.P."/>
            <person name="Chiovitti A."/>
            <person name="Choi C.J."/>
            <person name="Coesel S."/>
            <person name="De Martino A."/>
            <person name="Detter J.C."/>
            <person name="Durkin C."/>
            <person name="Falciatore A."/>
            <person name="Fournet J."/>
            <person name="Haruta M."/>
            <person name="Huysman M.J."/>
            <person name="Jenkins B.D."/>
            <person name="Jiroutova K."/>
            <person name="Jorgensen R.E."/>
            <person name="Joubert Y."/>
            <person name="Kaplan A."/>
            <person name="Kroger N."/>
            <person name="Kroth P.G."/>
            <person name="La Roche J."/>
            <person name="Lindquist E."/>
            <person name="Lommer M."/>
            <person name="Martin-Jezequel V."/>
            <person name="Lopez P.J."/>
            <person name="Lucas S."/>
            <person name="Mangogna M."/>
            <person name="McGinnis K."/>
            <person name="Medlin L.K."/>
            <person name="Montsant A."/>
            <person name="Oudot-Le Secq M.P."/>
            <person name="Napoli C."/>
            <person name="Obornik M."/>
            <person name="Parker M.S."/>
            <person name="Petit J.L."/>
            <person name="Porcel B.M."/>
            <person name="Poulsen N."/>
            <person name="Robison M."/>
            <person name="Rychlewski L."/>
            <person name="Rynearson T.A."/>
            <person name="Schmutz J."/>
            <person name="Shapiro H."/>
            <person name="Siaut M."/>
            <person name="Stanley M."/>
            <person name="Sussman M.R."/>
            <person name="Taylor A.R."/>
            <person name="Vardi A."/>
            <person name="von Dassow P."/>
            <person name="Vyverman W."/>
            <person name="Willis A."/>
            <person name="Wyrwicz L.S."/>
            <person name="Rokhsar D.S."/>
            <person name="Weissenbach J."/>
            <person name="Armbrust E.V."/>
            <person name="Green B.R."/>
            <person name="Van de Peer Y."/>
            <person name="Grigoriev I.V."/>
        </authorList>
    </citation>
    <scope>NUCLEOTIDE SEQUENCE [LARGE SCALE GENOMIC DNA]</scope>
    <source>
        <strain evidence="1 2">CCMP1335</strain>
    </source>
</reference>
<dbReference type="HOGENOM" id="CLU_641749_0_0_1"/>
<dbReference type="AlphaFoldDB" id="B8C634"/>
<sequence>MFSASDWKSIRGPVGGKFRALAGILMANTNTFYTDDGNEANIIHQTTNRPIHDFAGQLHRNLTWHENLEEGSGDYFDSDGVNSTWDIPPECQPFDCDEEDEICNLMTTTTTKKKLEVAAKTDAVPSWMQSNSKEDVPLFFHIPKAAGTAIQNLYWCMGLTLANEVGANEKFAHNKDTKLLEFQPFHSLDYHVVNVDTTSRNGILRAKNMGLVSSTDPAVDVVVSGEINYAAQNLFDEGHKGRVVAMFRHPVERAISMFYYLRKADWETSYHEDWNDVTILDWANSDEGEHSWVVRKLVGKEKSSFTLTAEDLEVAKEILRTKVLIGLKDRFLPSIKRFNTYLDIDDSSANAQECVVEFGGRPKEGDLESEKKRTMQTRIQWCHVVVKCGMHWQRKMIWMYFFMNTRRRCMKSKVISLGHCKRRILVRS</sequence>
<dbReference type="PANTHER" id="PTHR32301:SF6">
    <property type="entry name" value="GOLVESIN-RELATED"/>
    <property type="match status" value="1"/>
</dbReference>
<dbReference type="PANTHER" id="PTHR32301">
    <property type="entry name" value="COUNTIN RECEPTOR CNR3-RELATED"/>
    <property type="match status" value="1"/>
</dbReference>
<gene>
    <name evidence="1" type="ORF">THAPSDRAFT_23162</name>
</gene>
<accession>B8C634</accession>
<dbReference type="RefSeq" id="XP_002291116.1">
    <property type="nucleotide sequence ID" value="XM_002291080.1"/>
</dbReference>
<dbReference type="GeneID" id="7445996"/>
<dbReference type="Proteomes" id="UP000001449">
    <property type="component" value="Chromosome 6"/>
</dbReference>
<evidence type="ECO:0000313" key="1">
    <source>
        <dbReference type="EMBL" id="EED91223.1"/>
    </source>
</evidence>
<dbReference type="PaxDb" id="35128-Thaps23162"/>
<proteinExistence type="predicted"/>
<name>B8C634_THAPS</name>
<dbReference type="InParanoid" id="B8C634"/>
<protein>
    <recommendedName>
        <fullName evidence="3">Sulfotransferase domain-containing protein</fullName>
    </recommendedName>
</protein>
<evidence type="ECO:0000313" key="2">
    <source>
        <dbReference type="Proteomes" id="UP000001449"/>
    </source>
</evidence>
<dbReference type="GO" id="GO:0005794">
    <property type="term" value="C:Golgi apparatus"/>
    <property type="evidence" value="ECO:0000318"/>
    <property type="project" value="GO_Central"/>
</dbReference>
<evidence type="ECO:0008006" key="3">
    <source>
        <dbReference type="Google" id="ProtNLM"/>
    </source>
</evidence>
<dbReference type="KEGG" id="tps:THAPSDRAFT_23162"/>
<organism evidence="1 2">
    <name type="scientific">Thalassiosira pseudonana</name>
    <name type="common">Marine diatom</name>
    <name type="synonym">Cyclotella nana</name>
    <dbReference type="NCBI Taxonomy" id="35128"/>
    <lineage>
        <taxon>Eukaryota</taxon>
        <taxon>Sar</taxon>
        <taxon>Stramenopiles</taxon>
        <taxon>Ochrophyta</taxon>
        <taxon>Bacillariophyta</taxon>
        <taxon>Coscinodiscophyceae</taxon>
        <taxon>Thalassiosirophycidae</taxon>
        <taxon>Thalassiosirales</taxon>
        <taxon>Thalassiosiraceae</taxon>
        <taxon>Thalassiosira</taxon>
    </lineage>
</organism>
<reference evidence="1 2" key="1">
    <citation type="journal article" date="2004" name="Science">
        <title>The genome of the diatom Thalassiosira pseudonana: ecology, evolution, and metabolism.</title>
        <authorList>
            <person name="Armbrust E.V."/>
            <person name="Berges J.A."/>
            <person name="Bowler C."/>
            <person name="Green B.R."/>
            <person name="Martinez D."/>
            <person name="Putnam N.H."/>
            <person name="Zhou S."/>
            <person name="Allen A.E."/>
            <person name="Apt K.E."/>
            <person name="Bechner M."/>
            <person name="Brzezinski M.A."/>
            <person name="Chaal B.K."/>
            <person name="Chiovitti A."/>
            <person name="Davis A.K."/>
            <person name="Demarest M.S."/>
            <person name="Detter J.C."/>
            <person name="Glavina T."/>
            <person name="Goodstein D."/>
            <person name="Hadi M.Z."/>
            <person name="Hellsten U."/>
            <person name="Hildebrand M."/>
            <person name="Jenkins B.D."/>
            <person name="Jurka J."/>
            <person name="Kapitonov V.V."/>
            <person name="Kroger N."/>
            <person name="Lau W.W."/>
            <person name="Lane T.W."/>
            <person name="Larimer F.W."/>
            <person name="Lippmeier J.C."/>
            <person name="Lucas S."/>
            <person name="Medina M."/>
            <person name="Montsant A."/>
            <person name="Obornik M."/>
            <person name="Parker M.S."/>
            <person name="Palenik B."/>
            <person name="Pazour G.J."/>
            <person name="Richardson P.M."/>
            <person name="Rynearson T.A."/>
            <person name="Saito M.A."/>
            <person name="Schwartz D.C."/>
            <person name="Thamatrakoln K."/>
            <person name="Valentin K."/>
            <person name="Vardi A."/>
            <person name="Wilkerson F.P."/>
            <person name="Rokhsar D.S."/>
        </authorList>
    </citation>
    <scope>NUCLEOTIDE SEQUENCE [LARGE SCALE GENOMIC DNA]</scope>
    <source>
        <strain evidence="1 2">CCMP1335</strain>
    </source>
</reference>
<keyword evidence="2" id="KW-1185">Reference proteome</keyword>
<dbReference type="InterPro" id="IPR027417">
    <property type="entry name" value="P-loop_NTPase"/>
</dbReference>
<dbReference type="Gene3D" id="3.40.50.300">
    <property type="entry name" value="P-loop containing nucleotide triphosphate hydrolases"/>
    <property type="match status" value="1"/>
</dbReference>
<dbReference type="EMBL" id="CM000643">
    <property type="protein sequence ID" value="EED91223.1"/>
    <property type="molecule type" value="Genomic_DNA"/>
</dbReference>